<dbReference type="GeneID" id="13291831"/>
<evidence type="ECO:0000259" key="11">
    <source>
        <dbReference type="Pfam" id="PF01433"/>
    </source>
</evidence>
<feature type="site" description="Transition state stabilizer" evidence="10">
    <location>
        <position position="836"/>
    </location>
</feature>
<dbReference type="eggNOG" id="KOG1046">
    <property type="taxonomic scope" value="Eukaryota"/>
</dbReference>
<dbReference type="GO" id="GO:0006508">
    <property type="term" value="P:proteolysis"/>
    <property type="evidence" value="ECO:0007669"/>
    <property type="project" value="UniProtKB-KW"/>
</dbReference>
<dbReference type="FunFam" id="1.10.390.10:FF:000001">
    <property type="entry name" value="Aminopeptidase"/>
    <property type="match status" value="1"/>
</dbReference>
<dbReference type="FunFam" id="1.25.50.20:FF:000002">
    <property type="entry name" value="Aminopeptidase"/>
    <property type="match status" value="1"/>
</dbReference>
<comment type="similarity">
    <text evidence="1">Belongs to the peptidase M1 family.</text>
</comment>
<dbReference type="OrthoDB" id="10031169at2759"/>
<accession>E4ZFR9</accession>
<evidence type="ECO:0000256" key="4">
    <source>
        <dbReference type="ARBA" id="ARBA00022723"/>
    </source>
</evidence>
<comment type="cofactor">
    <cofactor evidence="9">
        <name>Zn(2+)</name>
        <dbReference type="ChEBI" id="CHEBI:29105"/>
    </cofactor>
    <text evidence="9">Binds 1 zinc ion per subunit.</text>
</comment>
<evidence type="ECO:0000313" key="14">
    <source>
        <dbReference type="EMBL" id="CBX90139.1"/>
    </source>
</evidence>
<feature type="domain" description="ERAP1-like C-terminal" evidence="12">
    <location>
        <begin position="967"/>
        <end position="1284"/>
    </location>
</feature>
<dbReference type="OMA" id="MMEYVAI"/>
<evidence type="ECO:0000259" key="13">
    <source>
        <dbReference type="Pfam" id="PF17900"/>
    </source>
</evidence>
<feature type="active site" description="Proton acceptor" evidence="8">
    <location>
        <position position="751"/>
    </location>
</feature>
<evidence type="ECO:0000256" key="1">
    <source>
        <dbReference type="ARBA" id="ARBA00010136"/>
    </source>
</evidence>
<evidence type="ECO:0000256" key="5">
    <source>
        <dbReference type="ARBA" id="ARBA00022801"/>
    </source>
</evidence>
<evidence type="ECO:0000256" key="9">
    <source>
        <dbReference type="PIRSR" id="PIRSR634016-3"/>
    </source>
</evidence>
<dbReference type="GO" id="GO:0016020">
    <property type="term" value="C:membrane"/>
    <property type="evidence" value="ECO:0007669"/>
    <property type="project" value="TreeGrafter"/>
</dbReference>
<dbReference type="GO" id="GO:0042277">
    <property type="term" value="F:peptide binding"/>
    <property type="evidence" value="ECO:0007669"/>
    <property type="project" value="TreeGrafter"/>
</dbReference>
<keyword evidence="7" id="KW-0482">Metalloprotease</keyword>
<name>E4ZFR9_LEPMJ</name>
<sequence>MTAYPQITLAVTLAELFDSSQLHMDILDSTWFKNYGQVQAFPAPEPLQSLFNSIELPHPVRFESLGLIVKSGWRVVEQGKMRRIFIYVQLIQGPTLEQHWPEMPAMDKHAICSDLRAKVSCLRSLQDSESQQVIALFLYPSTHAGIAEGLKQVLEFVSSKELAGLPEHTASLQMGDGWEDFLAVNVRKKKKKKKKKENAKIEQENGKCGLLCNGPMIGRWRRSVGGEHTTAAAAAAAAAATLAPESMHCFTQNGGRRIMANGAPHGRRGLSLTTRLLSTGTISSSSSSSSSSRLPATTTTTTAAAAAAALPSRAARRLLVPVPRQLIDARRSQSLPVLHTTCTLQSPPTTTTLDYPAALSTALPAQPTTLPAHLLLLPKNPLLLLLLLPPLRPALRAPRTPPPRSPLHTTPVRYCSHRRNMCRHFGAEGDPVSALSSSLDVTKGREVLPTNVKPVHYDLTLEPDFDKFTYEGSVTIDLDVVQDTTSISLNTNELKIHSTKVFADNHLISDSPAVASDKDAQTTKVSFDQTIPAGAKAKLTMVFSGILNDNMAGFYRSSFKAADGSTTYMATTQMEPTDARRAFPCFDEPALKAKFTVTLVADDKMTCLSNMDVASEKTVDSKLSGGKRKAVTFHPTPLMSTYLLCFIIGELNYIETNNFRVPVRVYAPKDRDIEHGRFSLELAAKTLEFYEKTFNSPFPLPKMDMVAIPDFSAGAMENWGLITYRVVDVLIDEKVSGAAVKQRVAETVQHELAHQWFGNLVTMDFWDGLWLNEGFATWMSWYSCNVFYPDWKVWEGYVTDNLAGALSLDSLRSSHPIEVPVKRADEINQIFDAISYSKGSSVIRMISKYIGEDVFMEGIRRYLKKHAYGNTETGDLWAALADASGKDVGKVMDIWTKKVGFPVVTVTEGTDSIHVKQNRFLRTADVKPEEDQTLWPVFLALRTKEGVNEDLTLFDREADFKLNDLDFFKLNADHSGIYRTSYSPERLRKLGLAAKDGLLSVEDRAGMIADAGSLAASGYQKTSGILSLLDSFKTESEYVVWQEIMGRIGSLRGAWMFEDEATKAALKKFQLKLSADKAHELGWTFSDADGHIEQQFKSLMFGSAGIAGDEKIKQAAFDMFNKFKAGDKSAIHPNIRGSVYAIVLSNGGKEEYDTVVHEALNAVTSDERNSALRSLGRAKSPELIQRTLDFALSKDVKGQDIYLPITALRSHPEGCIALWQWVKDNWAELERRLPPSLSMLSSVVSITTSSFTHHDHIKDIKAFFENKSTKGFDMSLSQSIDAISAKAAWLERDTEDVASWLKEHKYL</sequence>
<keyword evidence="4 9" id="KW-0479">Metal-binding</keyword>
<keyword evidence="3" id="KW-0645">Protease</keyword>
<dbReference type="Pfam" id="PF17900">
    <property type="entry name" value="Peptidase_M1_N"/>
    <property type="match status" value="1"/>
</dbReference>
<feature type="domain" description="Aminopeptidase N-like N-terminal" evidence="13">
    <location>
        <begin position="453"/>
        <end position="643"/>
    </location>
</feature>
<evidence type="ECO:0000256" key="8">
    <source>
        <dbReference type="PIRSR" id="PIRSR634016-1"/>
    </source>
</evidence>
<dbReference type="InterPro" id="IPR050344">
    <property type="entry name" value="Peptidase_M1_aminopeptidases"/>
</dbReference>
<dbReference type="GO" id="GO:0043171">
    <property type="term" value="P:peptide catabolic process"/>
    <property type="evidence" value="ECO:0007669"/>
    <property type="project" value="TreeGrafter"/>
</dbReference>
<dbReference type="Pfam" id="PF11838">
    <property type="entry name" value="ERAP1_C"/>
    <property type="match status" value="1"/>
</dbReference>
<dbReference type="PRINTS" id="PR00756">
    <property type="entry name" value="ALADIPTASE"/>
</dbReference>
<evidence type="ECO:0000313" key="15">
    <source>
        <dbReference type="Proteomes" id="UP000002668"/>
    </source>
</evidence>
<dbReference type="Gene3D" id="1.10.390.10">
    <property type="entry name" value="Neutral Protease Domain 2"/>
    <property type="match status" value="1"/>
</dbReference>
<dbReference type="EMBL" id="FP929064">
    <property type="protein sequence ID" value="CBX90139.1"/>
    <property type="molecule type" value="Genomic_DNA"/>
</dbReference>
<keyword evidence="5" id="KW-0378">Hydrolase</keyword>
<dbReference type="Proteomes" id="UP000002668">
    <property type="component" value="Genome"/>
</dbReference>
<protein>
    <submittedName>
        <fullName evidence="14">Uncharacterized protein</fullName>
    </submittedName>
</protein>
<dbReference type="CDD" id="cd09601">
    <property type="entry name" value="M1_APN-Q_like"/>
    <property type="match status" value="1"/>
</dbReference>
<dbReference type="InParanoid" id="E4ZFR9"/>
<feature type="binding site" evidence="9">
    <location>
        <position position="754"/>
    </location>
    <ligand>
        <name>Zn(2+)</name>
        <dbReference type="ChEBI" id="CHEBI:29105"/>
        <note>catalytic</note>
    </ligand>
</feature>
<feature type="binding site" evidence="9">
    <location>
        <position position="750"/>
    </location>
    <ligand>
        <name>Zn(2+)</name>
        <dbReference type="ChEBI" id="CHEBI:29105"/>
        <note>catalytic</note>
    </ligand>
</feature>
<dbReference type="SUPFAM" id="SSF63737">
    <property type="entry name" value="Leukotriene A4 hydrolase N-terminal domain"/>
    <property type="match status" value="1"/>
</dbReference>
<dbReference type="InterPro" id="IPR024571">
    <property type="entry name" value="ERAP1-like_C_dom"/>
</dbReference>
<dbReference type="PANTHER" id="PTHR11533">
    <property type="entry name" value="PROTEASE M1 ZINC METALLOPROTEASE"/>
    <property type="match status" value="1"/>
</dbReference>
<dbReference type="InterPro" id="IPR001930">
    <property type="entry name" value="Peptidase_M1"/>
</dbReference>
<keyword evidence="15" id="KW-1185">Reference proteome</keyword>
<gene>
    <name evidence="14" type="ORF">LEMA_P062650.1</name>
</gene>
<dbReference type="STRING" id="985895.E4ZFR9"/>
<dbReference type="MEROPS" id="M01.007"/>
<dbReference type="Pfam" id="PF01433">
    <property type="entry name" value="Peptidase_M1"/>
    <property type="match status" value="1"/>
</dbReference>
<evidence type="ECO:0000256" key="10">
    <source>
        <dbReference type="PIRSR" id="PIRSR634016-4"/>
    </source>
</evidence>
<evidence type="ECO:0000256" key="6">
    <source>
        <dbReference type="ARBA" id="ARBA00022833"/>
    </source>
</evidence>
<evidence type="ECO:0000256" key="7">
    <source>
        <dbReference type="ARBA" id="ARBA00023049"/>
    </source>
</evidence>
<dbReference type="PANTHER" id="PTHR11533:SF174">
    <property type="entry name" value="PUROMYCIN-SENSITIVE AMINOPEPTIDASE-RELATED"/>
    <property type="match status" value="1"/>
</dbReference>
<dbReference type="VEuPathDB" id="FungiDB:LEMA_P062650.1"/>
<dbReference type="GO" id="GO:0008270">
    <property type="term" value="F:zinc ion binding"/>
    <property type="evidence" value="ECO:0007669"/>
    <property type="project" value="InterPro"/>
</dbReference>
<dbReference type="GO" id="GO:0005737">
    <property type="term" value="C:cytoplasm"/>
    <property type="evidence" value="ECO:0007669"/>
    <property type="project" value="TreeGrafter"/>
</dbReference>
<dbReference type="FunFam" id="2.60.40.1730:FF:000002">
    <property type="entry name" value="Aminopeptidase"/>
    <property type="match status" value="1"/>
</dbReference>
<evidence type="ECO:0000256" key="3">
    <source>
        <dbReference type="ARBA" id="ARBA00022670"/>
    </source>
</evidence>
<proteinExistence type="inferred from homology"/>
<organism evidence="14 15">
    <name type="scientific">Leptosphaeria maculans (strain JN3 / isolate v23.1.3 / race Av1-4-5-6-7-8)</name>
    <name type="common">Blackleg fungus</name>
    <name type="synonym">Phoma lingam</name>
    <dbReference type="NCBI Taxonomy" id="985895"/>
    <lineage>
        <taxon>Eukaryota</taxon>
        <taxon>Fungi</taxon>
        <taxon>Dikarya</taxon>
        <taxon>Ascomycota</taxon>
        <taxon>Pezizomycotina</taxon>
        <taxon>Dothideomycetes</taxon>
        <taxon>Pleosporomycetidae</taxon>
        <taxon>Pleosporales</taxon>
        <taxon>Pleosporineae</taxon>
        <taxon>Leptosphaeriaceae</taxon>
        <taxon>Plenodomus</taxon>
        <taxon>Plenodomus lingam/Leptosphaeria maculans species complex</taxon>
    </lineage>
</organism>
<dbReference type="InterPro" id="IPR014782">
    <property type="entry name" value="Peptidase_M1_dom"/>
</dbReference>
<evidence type="ECO:0000256" key="2">
    <source>
        <dbReference type="ARBA" id="ARBA00022438"/>
    </source>
</evidence>
<reference evidence="15" key="1">
    <citation type="journal article" date="2011" name="Nat. Commun.">
        <title>Effector diversification within compartments of the Leptosphaeria maculans genome affected by Repeat-Induced Point mutations.</title>
        <authorList>
            <person name="Rouxel T."/>
            <person name="Grandaubert J."/>
            <person name="Hane J.K."/>
            <person name="Hoede C."/>
            <person name="van de Wouw A.P."/>
            <person name="Couloux A."/>
            <person name="Dominguez V."/>
            <person name="Anthouard V."/>
            <person name="Bally P."/>
            <person name="Bourras S."/>
            <person name="Cozijnsen A.J."/>
            <person name="Ciuffetti L.M."/>
            <person name="Degrave A."/>
            <person name="Dilmaghani A."/>
            <person name="Duret L."/>
            <person name="Fudal I."/>
            <person name="Goodwin S.B."/>
            <person name="Gout L."/>
            <person name="Glaser N."/>
            <person name="Linglin J."/>
            <person name="Kema G.H.J."/>
            <person name="Lapalu N."/>
            <person name="Lawrence C.B."/>
            <person name="May K."/>
            <person name="Meyer M."/>
            <person name="Ollivier B."/>
            <person name="Poulain J."/>
            <person name="Schoch C.L."/>
            <person name="Simon A."/>
            <person name="Spatafora J.W."/>
            <person name="Stachowiak A."/>
            <person name="Turgeon B.G."/>
            <person name="Tyler B.M."/>
            <person name="Vincent D."/>
            <person name="Weissenbach J."/>
            <person name="Amselem J."/>
            <person name="Quesneville H."/>
            <person name="Oliver R.P."/>
            <person name="Wincker P."/>
            <person name="Balesdent M.-H."/>
            <person name="Howlett B.J."/>
        </authorList>
    </citation>
    <scope>NUCLEOTIDE SEQUENCE [LARGE SCALE GENOMIC DNA]</scope>
    <source>
        <strain evidence="15">JN3 / isolate v23.1.3 / race Av1-4-5-6-7-8</strain>
    </source>
</reference>
<dbReference type="InterPro" id="IPR034016">
    <property type="entry name" value="M1_APN-typ"/>
</dbReference>
<dbReference type="InterPro" id="IPR045357">
    <property type="entry name" value="Aminopeptidase_N-like_N"/>
</dbReference>
<dbReference type="GO" id="GO:0070006">
    <property type="term" value="F:metalloaminopeptidase activity"/>
    <property type="evidence" value="ECO:0007669"/>
    <property type="project" value="TreeGrafter"/>
</dbReference>
<feature type="domain" description="Peptidase M1 membrane alanine aminopeptidase" evidence="11">
    <location>
        <begin position="678"/>
        <end position="895"/>
    </location>
</feature>
<dbReference type="InterPro" id="IPR042097">
    <property type="entry name" value="Aminopeptidase_N-like_N_sf"/>
</dbReference>
<dbReference type="Gene3D" id="2.60.40.1910">
    <property type="match status" value="1"/>
</dbReference>
<keyword evidence="2" id="KW-0031">Aminopeptidase</keyword>
<dbReference type="Gene3D" id="2.60.40.1730">
    <property type="entry name" value="tricorn interacting facor f3 domain"/>
    <property type="match status" value="1"/>
</dbReference>
<feature type="binding site" evidence="9">
    <location>
        <position position="773"/>
    </location>
    <ligand>
        <name>Zn(2+)</name>
        <dbReference type="ChEBI" id="CHEBI:29105"/>
        <note>catalytic</note>
    </ligand>
</feature>
<dbReference type="HOGENOM" id="CLU_003705_0_2_1"/>
<dbReference type="FunFam" id="2.60.40.1910:FF:000004">
    <property type="entry name" value="Aminopeptidase"/>
    <property type="match status" value="1"/>
</dbReference>
<evidence type="ECO:0000259" key="12">
    <source>
        <dbReference type="Pfam" id="PF11838"/>
    </source>
</evidence>
<dbReference type="SUPFAM" id="SSF55486">
    <property type="entry name" value="Metalloproteases ('zincins'), catalytic domain"/>
    <property type="match status" value="1"/>
</dbReference>
<keyword evidence="6 9" id="KW-0862">Zinc</keyword>
<dbReference type="FunCoup" id="E4ZFR9">
    <property type="interactions" value="964"/>
</dbReference>
<dbReference type="InterPro" id="IPR027268">
    <property type="entry name" value="Peptidase_M4/M1_CTD_sf"/>
</dbReference>
<dbReference type="Gene3D" id="1.25.50.20">
    <property type="match status" value="1"/>
</dbReference>